<dbReference type="OrthoDB" id="8774535at2"/>
<evidence type="ECO:0000313" key="2">
    <source>
        <dbReference type="EMBL" id="ARF59156.1"/>
    </source>
</evidence>
<dbReference type="Proteomes" id="UP000192726">
    <property type="component" value="Chromosome"/>
</dbReference>
<keyword evidence="1" id="KW-0472">Membrane</keyword>
<keyword evidence="1" id="KW-1133">Transmembrane helix</keyword>
<feature type="transmembrane region" description="Helical" evidence="1">
    <location>
        <begin position="83"/>
        <end position="106"/>
    </location>
</feature>
<proteinExistence type="predicted"/>
<dbReference type="AlphaFoldDB" id="A0A1V0U1V3"/>
<dbReference type="InterPro" id="IPR045382">
    <property type="entry name" value="DUF6529"/>
</dbReference>
<dbReference type="STRING" id="553510.B1H19_00965"/>
<feature type="transmembrane region" description="Helical" evidence="1">
    <location>
        <begin position="112"/>
        <end position="132"/>
    </location>
</feature>
<gene>
    <name evidence="2" type="ORF">B1H19_00965</name>
</gene>
<dbReference type="Pfam" id="PF20139">
    <property type="entry name" value="DUF6529"/>
    <property type="match status" value="1"/>
</dbReference>
<organism evidence="2 3">
    <name type="scientific">Streptomyces gilvosporeus</name>
    <dbReference type="NCBI Taxonomy" id="553510"/>
    <lineage>
        <taxon>Bacteria</taxon>
        <taxon>Bacillati</taxon>
        <taxon>Actinomycetota</taxon>
        <taxon>Actinomycetes</taxon>
        <taxon>Kitasatosporales</taxon>
        <taxon>Streptomycetaceae</taxon>
        <taxon>Streptomyces</taxon>
    </lineage>
</organism>
<name>A0A1V0U1V3_9ACTN</name>
<dbReference type="KEGG" id="sgv:B1H19_00965"/>
<accession>A0A1V0U1V3</accession>
<keyword evidence="1" id="KW-0812">Transmembrane</keyword>
<feature type="transmembrane region" description="Helical" evidence="1">
    <location>
        <begin position="144"/>
        <end position="165"/>
    </location>
</feature>
<protein>
    <recommendedName>
        <fullName evidence="4">Cytochrome b561 domain-containing protein</fullName>
    </recommendedName>
</protein>
<dbReference type="EMBL" id="CP020569">
    <property type="protein sequence ID" value="ARF59156.1"/>
    <property type="molecule type" value="Genomic_DNA"/>
</dbReference>
<evidence type="ECO:0008006" key="4">
    <source>
        <dbReference type="Google" id="ProtNLM"/>
    </source>
</evidence>
<evidence type="ECO:0000313" key="3">
    <source>
        <dbReference type="Proteomes" id="UP000192726"/>
    </source>
</evidence>
<evidence type="ECO:0000256" key="1">
    <source>
        <dbReference type="SAM" id="Phobius"/>
    </source>
</evidence>
<feature type="transmembrane region" description="Helical" evidence="1">
    <location>
        <begin position="44"/>
        <end position="63"/>
    </location>
</feature>
<keyword evidence="3" id="KW-1185">Reference proteome</keyword>
<sequence>MLWLLLPLVVTAALIWFGLVHTPEYRRRFFGTHGLGVIQLKSQLGSALLGLALIQLFLALWMYGRLPGLRAAPHRVGTAHRLIGLLAFLLSIPIAQQCILAYGVSFTGPREALHSLAGCFLYGAFVAKVIVVRHRRWPGWALPLAGGTLITVIAVSWYSAALWFLNGFRFPGL</sequence>
<reference evidence="2 3" key="1">
    <citation type="submission" date="2017-04" db="EMBL/GenBank/DDBJ databases">
        <title>Complete Genome Sequence of Streptomyces gilvosporeus F607, a Capable Producer of Natamycin.</title>
        <authorList>
            <person name="Zong G."/>
            <person name="Zhong C."/>
            <person name="Fu J."/>
            <person name="Qin R."/>
            <person name="Cao G."/>
        </authorList>
    </citation>
    <scope>NUCLEOTIDE SEQUENCE [LARGE SCALE GENOMIC DNA]</scope>
    <source>
        <strain evidence="2 3">F607</strain>
    </source>
</reference>